<dbReference type="InterPro" id="IPR016193">
    <property type="entry name" value="Cytidine_deaminase-like"/>
</dbReference>
<dbReference type="InterPro" id="IPR016192">
    <property type="entry name" value="APOBEC/CMP_deaminase_Zn-bd"/>
</dbReference>
<proteinExistence type="inferred from homology"/>
<dbReference type="EMBL" id="QMGS01000037">
    <property type="protein sequence ID" value="RMW89173.1"/>
    <property type="molecule type" value="Genomic_DNA"/>
</dbReference>
<dbReference type="PROSITE" id="PS51747">
    <property type="entry name" value="CYT_DCMP_DEAMINASES_2"/>
    <property type="match status" value="1"/>
</dbReference>
<dbReference type="InterPro" id="IPR035105">
    <property type="entry name" value="Deoxycytidylate_deaminase_dom"/>
</dbReference>
<comment type="similarity">
    <text evidence="2">Belongs to the cytidine and deoxycytidylate deaminase family.</text>
</comment>
<evidence type="ECO:0000313" key="8">
    <source>
        <dbReference type="Proteomes" id="UP000274211"/>
    </source>
</evidence>
<dbReference type="Gene3D" id="3.40.50.300">
    <property type="entry name" value="P-loop containing nucleotide triphosphate hydrolases"/>
    <property type="match status" value="1"/>
</dbReference>
<accession>A0ABX9VX93</accession>
<dbReference type="PANTHER" id="PTHR11086">
    <property type="entry name" value="DEOXYCYTIDYLATE DEAMINASE-RELATED"/>
    <property type="match status" value="1"/>
</dbReference>
<dbReference type="PANTHER" id="PTHR11086:SF18">
    <property type="entry name" value="DEOXYCYTIDYLATE DEAMINASE"/>
    <property type="match status" value="1"/>
</dbReference>
<dbReference type="InterPro" id="IPR015517">
    <property type="entry name" value="dCMP_deaminase-rel"/>
</dbReference>
<evidence type="ECO:0000256" key="2">
    <source>
        <dbReference type="ARBA" id="ARBA00006576"/>
    </source>
</evidence>
<comment type="caution">
    <text evidence="7">The sequence shown here is derived from an EMBL/GenBank/DDBJ whole genome shotgun (WGS) entry which is preliminary data.</text>
</comment>
<name>A0ABX9VX93_AGGAP</name>
<evidence type="ECO:0000259" key="6">
    <source>
        <dbReference type="PROSITE" id="PS51747"/>
    </source>
</evidence>
<evidence type="ECO:0000256" key="3">
    <source>
        <dbReference type="ARBA" id="ARBA00022723"/>
    </source>
</evidence>
<keyword evidence="4" id="KW-0378">Hydrolase</keyword>
<evidence type="ECO:0000256" key="1">
    <source>
        <dbReference type="ARBA" id="ARBA00001947"/>
    </source>
</evidence>
<dbReference type="CDD" id="cd01286">
    <property type="entry name" value="deoxycytidylate_deaminase"/>
    <property type="match status" value="1"/>
</dbReference>
<dbReference type="Proteomes" id="UP000274211">
    <property type="component" value="Unassembled WGS sequence"/>
</dbReference>
<evidence type="ECO:0000256" key="4">
    <source>
        <dbReference type="ARBA" id="ARBA00022801"/>
    </source>
</evidence>
<reference evidence="7 8" key="1">
    <citation type="journal article" date="2019" name="J. Oral Microbiol.">
        <title>Role of OmpA1 and OmpA2 in Aggregatibacter actinomycetemcomitans and Aggregatibacter aphrophilus serum resistance.</title>
        <authorList>
            <person name="Lindholm M."/>
            <person name="Min Aung K."/>
            <person name="Nyunt Wai S."/>
            <person name="Oscarsson J."/>
        </authorList>
    </citation>
    <scope>NUCLEOTIDE SEQUENCE [LARGE SCALE GENOMIC DNA]</scope>
    <source>
        <strain evidence="7 8">HK83</strain>
    </source>
</reference>
<keyword evidence="5" id="KW-0862">Zinc</keyword>
<evidence type="ECO:0000256" key="5">
    <source>
        <dbReference type="ARBA" id="ARBA00022833"/>
    </source>
</evidence>
<dbReference type="RefSeq" id="WP_050692450.1">
    <property type="nucleotide sequence ID" value="NZ_CP012067.1"/>
</dbReference>
<dbReference type="SUPFAM" id="SSF53927">
    <property type="entry name" value="Cytidine deaminase-like"/>
    <property type="match status" value="1"/>
</dbReference>
<dbReference type="NCBIfam" id="NF041025">
    <property type="entry name" value="antiphage_deaminase"/>
    <property type="match status" value="1"/>
</dbReference>
<feature type="domain" description="CMP/dCMP-type deaminase" evidence="6">
    <location>
        <begin position="305"/>
        <end position="484"/>
    </location>
</feature>
<dbReference type="Pfam" id="PF00383">
    <property type="entry name" value="dCMP_cyt_deam_1"/>
    <property type="match status" value="1"/>
</dbReference>
<dbReference type="InterPro" id="IPR027417">
    <property type="entry name" value="P-loop_NTPase"/>
</dbReference>
<keyword evidence="8" id="KW-1185">Reference proteome</keyword>
<sequence length="586" mass="67295">MSQELKSRIVFIEYKKKYGYIEAIRNQENYGFNTKFTKFSKVEFKDLSVGDSVYFTLNDKNFVSSIRLCDDVTDTALSDDVKDLSNKEDDFIYLTPDNNIRDSELIIGIVSPVGVNPTQITDTLANRLRNFKYHVEVIRVSELLPKASVNKENERIEFLIKEGDKLRESFGNDILAKGVVGLIRKCREKTNNKKIAYIINSLKHPDEVELLRKVYNNGFYLLGVHANRKQREEYLRVNKQCTQEQANELINRDENEENKSGQKTRDTYHLADFFVNQDDDKGKNLANTLQRFLDLIFSDPYKNPTFDEFAMFMAFNSSVRSSDLSRQVGAVLSRDKHILSLGCNDVPQFGGGLYWAEPQENGEILDGQRGKDYTRKEDPNKKIQKIIIDNILREMEAHLDEKQLAGLEQVLQKSSISDLTEFGRVVHAEMEAILSCGRNGIPTKDSTLYCTTFPCHNCAKHIVASGIKRVVYVEPYPKSRALELHDDSIVLIGESEDGTDENSKMKNKVIFEPFIGVGSRRFLDLFSMSLGLGTKLIRKDKSRGGLTVEWERDNDRARIRTPLSRKSYLEIEDDAIQLWERTKNHK</sequence>
<dbReference type="InterPro" id="IPR002125">
    <property type="entry name" value="CMP_dCMP_dom"/>
</dbReference>
<dbReference type="Gene3D" id="3.40.140.10">
    <property type="entry name" value="Cytidine Deaminase, domain 2"/>
    <property type="match status" value="1"/>
</dbReference>
<gene>
    <name evidence="7" type="ORF">DOL88_03085</name>
</gene>
<comment type="cofactor">
    <cofactor evidence="1">
        <name>Zn(2+)</name>
        <dbReference type="ChEBI" id="CHEBI:29105"/>
    </cofactor>
</comment>
<evidence type="ECO:0000313" key="7">
    <source>
        <dbReference type="EMBL" id="RMW89173.1"/>
    </source>
</evidence>
<dbReference type="PROSITE" id="PS00903">
    <property type="entry name" value="CYT_DCMP_DEAMINASES_1"/>
    <property type="match status" value="1"/>
</dbReference>
<organism evidence="7 8">
    <name type="scientific">Aggregatibacter aphrophilus</name>
    <name type="common">Haemophilus aphrophilus</name>
    <dbReference type="NCBI Taxonomy" id="732"/>
    <lineage>
        <taxon>Bacteria</taxon>
        <taxon>Pseudomonadati</taxon>
        <taxon>Pseudomonadota</taxon>
        <taxon>Gammaproteobacteria</taxon>
        <taxon>Pasteurellales</taxon>
        <taxon>Pasteurellaceae</taxon>
        <taxon>Aggregatibacter</taxon>
    </lineage>
</organism>
<keyword evidence="3" id="KW-0479">Metal-binding</keyword>
<protein>
    <submittedName>
        <fullName evidence="7">Cytidine deaminase</fullName>
    </submittedName>
</protein>